<reference evidence="2" key="1">
    <citation type="submission" date="2014-09" db="EMBL/GenBank/DDBJ databases">
        <authorList>
            <person name="Mudge J."/>
            <person name="Ramaraj T."/>
            <person name="Lindquist I.E."/>
            <person name="Bharti A.K."/>
            <person name="Sundararajan A."/>
            <person name="Cameron C.T."/>
            <person name="Woodward J.E."/>
            <person name="May G.D."/>
            <person name="Brubaker C."/>
            <person name="Broadhvest J."/>
            <person name="Wilkins T.A."/>
        </authorList>
    </citation>
    <scope>NUCLEOTIDE SEQUENCE</scope>
    <source>
        <strain evidence="2">cv. AKA8401</strain>
    </source>
</reference>
<dbReference type="Proteomes" id="UP000032142">
    <property type="component" value="Unassembled WGS sequence"/>
</dbReference>
<accession>A0A0B0NSS0</accession>
<evidence type="ECO:0000313" key="2">
    <source>
        <dbReference type="Proteomes" id="UP000032142"/>
    </source>
</evidence>
<proteinExistence type="predicted"/>
<sequence length="50" mass="5629">MSGTSASYSIRVRPCLGQWHRYEITFFEFKLRAQGSSAKSITLSTVFGIL</sequence>
<protein>
    <submittedName>
        <fullName evidence="1">Uncharacterized protein</fullName>
    </submittedName>
</protein>
<gene>
    <name evidence="1" type="ORF">F383_23005</name>
</gene>
<name>A0A0B0NSS0_GOSAR</name>
<evidence type="ECO:0000313" key="1">
    <source>
        <dbReference type="EMBL" id="KHG15870.1"/>
    </source>
</evidence>
<organism evidence="1 2">
    <name type="scientific">Gossypium arboreum</name>
    <name type="common">Tree cotton</name>
    <name type="synonym">Gossypium nanking</name>
    <dbReference type="NCBI Taxonomy" id="29729"/>
    <lineage>
        <taxon>Eukaryota</taxon>
        <taxon>Viridiplantae</taxon>
        <taxon>Streptophyta</taxon>
        <taxon>Embryophyta</taxon>
        <taxon>Tracheophyta</taxon>
        <taxon>Spermatophyta</taxon>
        <taxon>Magnoliopsida</taxon>
        <taxon>eudicotyledons</taxon>
        <taxon>Gunneridae</taxon>
        <taxon>Pentapetalae</taxon>
        <taxon>rosids</taxon>
        <taxon>malvids</taxon>
        <taxon>Malvales</taxon>
        <taxon>Malvaceae</taxon>
        <taxon>Malvoideae</taxon>
        <taxon>Gossypium</taxon>
    </lineage>
</organism>
<keyword evidence="2" id="KW-1185">Reference proteome</keyword>
<dbReference type="EMBL" id="KN404786">
    <property type="protein sequence ID" value="KHG15870.1"/>
    <property type="molecule type" value="Genomic_DNA"/>
</dbReference>
<dbReference type="AlphaFoldDB" id="A0A0B0NSS0"/>